<protein>
    <submittedName>
        <fullName evidence="4">Type II toxin-antitoxin system RnlA family toxin</fullName>
    </submittedName>
</protein>
<accession>A0ABV1LEU2</accession>
<organism evidence="4 5">
    <name type="scientific">Proteus genomosp. 6</name>
    <dbReference type="NCBI Taxonomy" id="1311820"/>
    <lineage>
        <taxon>Bacteria</taxon>
        <taxon>Pseudomonadati</taxon>
        <taxon>Pseudomonadota</taxon>
        <taxon>Gammaproteobacteria</taxon>
        <taxon>Enterobacterales</taxon>
        <taxon>Morganellaceae</taxon>
        <taxon>Proteus</taxon>
    </lineage>
</organism>
<dbReference type="Gene3D" id="3.30.310.240">
    <property type="entry name" value="Bacterial toxin RNase RnlA/LsoA, N-terminal domain"/>
    <property type="match status" value="1"/>
</dbReference>
<dbReference type="EMBL" id="JBEEWF010000009">
    <property type="protein sequence ID" value="MEQ5349350.1"/>
    <property type="molecule type" value="Genomic_DNA"/>
</dbReference>
<dbReference type="Gene3D" id="3.30.160.690">
    <property type="entry name" value="Bacterial toxin RNase RnlA/LsoA, N repeated domain"/>
    <property type="match status" value="1"/>
</dbReference>
<sequence>MERSYKNLNLDRAAIKNLVESFATEHQFTIKSISAIPGTQKGTRIVFGRTGNKFATVNVFFNKDGTSTIQYLTGANHDIGKLMTDHLYGSINPAEFEQVNMVLEGFTESAILPVLEFAAEESHIKVVVHAQDEHKTVWKIRSEEYQDELTVTLHIRTDKLQIQGRPLSCYRVFIFNLSELLDLQGLEKVLIRQEDGNAEIVQQEVARSYLQSVLGESYERLHSNVEKLLISGLCVKLASPNLPDYCMLLYPELRSIEGALKSKFMALGIEVGKDGFGDFFVKDQGVHVLNADCAALCANAEAAKIISEAYTFYNRERHGLFHMEALVEASRMISNIAHLMTKSTQAWDLIKKLYSI</sequence>
<dbReference type="Pfam" id="PF15935">
    <property type="entry name" value="RnlA_toxin"/>
    <property type="match status" value="1"/>
</dbReference>
<comment type="caution">
    <text evidence="4">The sequence shown here is derived from an EMBL/GenBank/DDBJ whole genome shotgun (WGS) entry which is preliminary data.</text>
</comment>
<feature type="domain" description="Bacterial toxin RNase RnlA/LsoA N-terminal" evidence="3">
    <location>
        <begin position="5"/>
        <end position="87"/>
    </location>
</feature>
<evidence type="ECO:0000313" key="5">
    <source>
        <dbReference type="Proteomes" id="UP001436462"/>
    </source>
</evidence>
<dbReference type="InterPro" id="IPR031845">
    <property type="entry name" value="RnlA_toxin_NRD"/>
</dbReference>
<dbReference type="RefSeq" id="WP_129979812.1">
    <property type="nucleotide sequence ID" value="NZ_JBEEWF010000009.1"/>
</dbReference>
<evidence type="ECO:0000313" key="4">
    <source>
        <dbReference type="EMBL" id="MEQ5349350.1"/>
    </source>
</evidence>
<keyword evidence="5" id="KW-1185">Reference proteome</keyword>
<evidence type="ECO:0000259" key="2">
    <source>
        <dbReference type="Pfam" id="PF19034"/>
    </source>
</evidence>
<dbReference type="InterPro" id="IPR045837">
    <property type="entry name" value="RnlA_toxin_N"/>
</dbReference>
<gene>
    <name evidence="4" type="ORF">ABN253_14325</name>
</gene>
<dbReference type="Gene3D" id="1.10.8.1130">
    <property type="entry name" value="Bacterial toxin RNase RnlA/LsoA, C-terminal Dmd-binding domain"/>
    <property type="match status" value="1"/>
</dbReference>
<dbReference type="CDD" id="cd14795">
    <property type="entry name" value="RNLA_N_2"/>
    <property type="match status" value="1"/>
</dbReference>
<feature type="domain" description="Bacterial toxin RNase RnlA/LsoA N-terminal repeated" evidence="1">
    <location>
        <begin position="97"/>
        <end position="182"/>
    </location>
</feature>
<dbReference type="InterPro" id="IPR043994">
    <property type="entry name" value="RnlA/LsoA-toxin_DBD"/>
</dbReference>
<dbReference type="Gene3D" id="6.10.250.2650">
    <property type="match status" value="1"/>
</dbReference>
<name>A0ABV1LEU2_9GAMM</name>
<dbReference type="Proteomes" id="UP001436462">
    <property type="component" value="Unassembled WGS sequence"/>
</dbReference>
<dbReference type="CDD" id="cd14794">
    <property type="entry name" value="RNLA_N_1"/>
    <property type="match status" value="1"/>
</dbReference>
<feature type="domain" description="Bacterial toxin RNase RnlA/LsoA DBD" evidence="2">
    <location>
        <begin position="202"/>
        <end position="324"/>
    </location>
</feature>
<dbReference type="Pfam" id="PF19034">
    <property type="entry name" value="RnlA-toxin_DBD"/>
    <property type="match status" value="1"/>
</dbReference>
<evidence type="ECO:0000259" key="1">
    <source>
        <dbReference type="Pfam" id="PF15935"/>
    </source>
</evidence>
<evidence type="ECO:0000259" key="3">
    <source>
        <dbReference type="Pfam" id="PF19417"/>
    </source>
</evidence>
<dbReference type="Pfam" id="PF19417">
    <property type="entry name" value="RnlA_toxin_N"/>
    <property type="match status" value="1"/>
</dbReference>
<proteinExistence type="predicted"/>
<reference evidence="4 5" key="1">
    <citation type="submission" date="2024-04" db="EMBL/GenBank/DDBJ databases">
        <title>Role of Flies in the Dissemination of Carbapenem-Resistant Enterobacteriaceae (CRE): An Epidemiological and Genomic Study in China.</title>
        <authorList>
            <person name="Kaichao C."/>
            <person name="Zhang R."/>
            <person name="Chen S."/>
        </authorList>
    </citation>
    <scope>NUCLEOTIDE SEQUENCE [LARGE SCALE GENOMIC DNA]</scope>
    <source>
        <strain evidence="5">fly-1011</strain>
    </source>
</reference>